<proteinExistence type="predicted"/>
<evidence type="ECO:0000313" key="3">
    <source>
        <dbReference type="Proteomes" id="UP000828251"/>
    </source>
</evidence>
<organism evidence="2 3">
    <name type="scientific">Gossypium stocksii</name>
    <dbReference type="NCBI Taxonomy" id="47602"/>
    <lineage>
        <taxon>Eukaryota</taxon>
        <taxon>Viridiplantae</taxon>
        <taxon>Streptophyta</taxon>
        <taxon>Embryophyta</taxon>
        <taxon>Tracheophyta</taxon>
        <taxon>Spermatophyta</taxon>
        <taxon>Magnoliopsida</taxon>
        <taxon>eudicotyledons</taxon>
        <taxon>Gunneridae</taxon>
        <taxon>Pentapetalae</taxon>
        <taxon>rosids</taxon>
        <taxon>malvids</taxon>
        <taxon>Malvales</taxon>
        <taxon>Malvaceae</taxon>
        <taxon>Malvoideae</taxon>
        <taxon>Gossypium</taxon>
    </lineage>
</organism>
<sequence>SSTPLDSFQHPLYMDLEALMESAQEAMTIVNILTRAVRSNHKRQRLEGESSNVREKTKFGLVRYRPTRYKPSSHRYMGKDQYPFPPLLIQQKQDSGLFLKLKKFVYPLSSSEAWKAKYQVSAARQKELNKRVWHLKTLEKQHLADKEQIQEESNMALKKFVANTNKGIEAHLLVLSLSSKLTLASTSQISRGMYGRNSKRNRRSPMNSSITMIQTRPTQIPQMVMPEHPVVPPPFQPNKKLMLRGKRAQRK</sequence>
<evidence type="ECO:0000313" key="2">
    <source>
        <dbReference type="EMBL" id="KAH1056527.1"/>
    </source>
</evidence>
<feature type="non-terminal residue" evidence="2">
    <location>
        <position position="1"/>
    </location>
</feature>
<evidence type="ECO:0000256" key="1">
    <source>
        <dbReference type="SAM" id="MobiDB-lite"/>
    </source>
</evidence>
<dbReference type="Proteomes" id="UP000828251">
    <property type="component" value="Unassembled WGS sequence"/>
</dbReference>
<name>A0A9D3ZQP3_9ROSI</name>
<dbReference type="EMBL" id="JAIQCV010000010">
    <property type="protein sequence ID" value="KAH1056527.1"/>
    <property type="molecule type" value="Genomic_DNA"/>
</dbReference>
<accession>A0A9D3ZQP3</accession>
<gene>
    <name evidence="2" type="ORF">J1N35_034592</name>
</gene>
<feature type="compositionally biased region" description="Basic residues" evidence="1">
    <location>
        <begin position="241"/>
        <end position="251"/>
    </location>
</feature>
<dbReference type="AlphaFoldDB" id="A0A9D3ZQP3"/>
<comment type="caution">
    <text evidence="2">The sequence shown here is derived from an EMBL/GenBank/DDBJ whole genome shotgun (WGS) entry which is preliminary data.</text>
</comment>
<feature type="region of interest" description="Disordered" evidence="1">
    <location>
        <begin position="230"/>
        <end position="251"/>
    </location>
</feature>
<protein>
    <submittedName>
        <fullName evidence="2">Uncharacterized protein</fullName>
    </submittedName>
</protein>
<reference evidence="2 3" key="1">
    <citation type="journal article" date="2021" name="Plant Biotechnol. J.">
        <title>Multi-omics assisted identification of the key and species-specific regulatory components of drought-tolerant mechanisms in Gossypium stocksii.</title>
        <authorList>
            <person name="Yu D."/>
            <person name="Ke L."/>
            <person name="Zhang D."/>
            <person name="Wu Y."/>
            <person name="Sun Y."/>
            <person name="Mei J."/>
            <person name="Sun J."/>
            <person name="Sun Y."/>
        </authorList>
    </citation>
    <scope>NUCLEOTIDE SEQUENCE [LARGE SCALE GENOMIC DNA]</scope>
    <source>
        <strain evidence="3">cv. E1</strain>
        <tissue evidence="2">Leaf</tissue>
    </source>
</reference>
<keyword evidence="3" id="KW-1185">Reference proteome</keyword>